<sequence>MGVLLDDLMNMSCFHSSKLVAGTIKNRDIYVEGITIIEAPDIANWIKGGELLLTSFYSIDKELDIQKSMVKKLSEKNAAALIIKTSRFLSEIPKEIVELGNQLDFPIIEIPGDVKYIDIMYPVMAEIFNDQVNRLNYYKDCHEKFTDITLRMKGTPSIAQTLEELVKNPVIIFDNEFNPIAWNDEKYKDINIQAENLKQLVRDNYPIYNLEIKLPNNSKANYLMITEPIEVLDQIKAYIGIIELNNKIEDMCFIALESAATALRFEMLKDVAITEVELKYKGDLMDDLLNGRFDSIENIYNRSNILGWNLERQFVVILLYISQYNGYISNQKDITEGLHQLRERIKKIIDRISYYYTTDHILHNRGDNIILLWPVDKREELNLTYKRIKRFGEEIKSIVTDEIGNISITIGIGGFAEDPTELQGSYSEAVDAVNHGQRIFGEGSIITFDELGIYKLLCSYDDRDKLKEFVHPSLLKLYEYDEDKNNELISTLEMYLNCNLNAVKTAEELFVHYKTVLYRLNRIKEITNLDMEDRQKMLEIEVGLKIMRIIN</sequence>
<protein>
    <recommendedName>
        <fullName evidence="2">GGDEF domain-containing protein</fullName>
    </recommendedName>
</protein>
<dbReference type="InterPro" id="IPR025736">
    <property type="entry name" value="PucR_C-HTH_dom"/>
</dbReference>
<dbReference type="InterPro" id="IPR000160">
    <property type="entry name" value="GGDEF_dom"/>
</dbReference>
<organism evidence="3 4">
    <name type="scientific">[Clostridium] ultunense Esp</name>
    <dbReference type="NCBI Taxonomy" id="1288971"/>
    <lineage>
        <taxon>Bacteria</taxon>
        <taxon>Bacillati</taxon>
        <taxon>Bacillota</taxon>
        <taxon>Tissierellia</taxon>
        <taxon>Tissierellales</taxon>
        <taxon>Tepidimicrobiaceae</taxon>
        <taxon>Schnuerera</taxon>
    </lineage>
</organism>
<dbReference type="Pfam" id="PF13556">
    <property type="entry name" value="HTH_30"/>
    <property type="match status" value="1"/>
</dbReference>
<accession>A0A1M4PKD1</accession>
<dbReference type="Gene3D" id="1.10.10.2840">
    <property type="entry name" value="PucR C-terminal helix-turn-helix domain"/>
    <property type="match status" value="1"/>
</dbReference>
<dbReference type="Proteomes" id="UP000245423">
    <property type="component" value="Chromosome 1"/>
</dbReference>
<dbReference type="InterPro" id="IPR041522">
    <property type="entry name" value="CdaR_GGDEF"/>
</dbReference>
<keyword evidence="4" id="KW-1185">Reference proteome</keyword>
<dbReference type="InterPro" id="IPR051448">
    <property type="entry name" value="CdaR-like_regulators"/>
</dbReference>
<dbReference type="InterPro" id="IPR042070">
    <property type="entry name" value="PucR_C-HTH_sf"/>
</dbReference>
<name>A0A1M4PKD1_9FIRM</name>
<feature type="domain" description="GGDEF" evidence="2">
    <location>
        <begin position="312"/>
        <end position="450"/>
    </location>
</feature>
<reference evidence="3 4" key="1">
    <citation type="submission" date="2016-11" db="EMBL/GenBank/DDBJ databases">
        <authorList>
            <person name="Manzoor S."/>
        </authorList>
    </citation>
    <scope>NUCLEOTIDE SEQUENCE [LARGE SCALE GENOMIC DNA]</scope>
    <source>
        <strain evidence="3">Clostridium ultunense strain Esp</strain>
    </source>
</reference>
<dbReference type="EMBL" id="LT669839">
    <property type="protein sequence ID" value="SHD75904.1"/>
    <property type="molecule type" value="Genomic_DNA"/>
</dbReference>
<dbReference type="PANTHER" id="PTHR33744:SF1">
    <property type="entry name" value="DNA-BINDING TRANSCRIPTIONAL ACTIVATOR ADER"/>
    <property type="match status" value="1"/>
</dbReference>
<dbReference type="RefSeq" id="WP_109840435.1">
    <property type="nucleotide sequence ID" value="NZ_LT669839.1"/>
</dbReference>
<evidence type="ECO:0000313" key="3">
    <source>
        <dbReference type="EMBL" id="SHD75904.1"/>
    </source>
</evidence>
<evidence type="ECO:0000259" key="2">
    <source>
        <dbReference type="PROSITE" id="PS50887"/>
    </source>
</evidence>
<dbReference type="PROSITE" id="PS50887">
    <property type="entry name" value="GGDEF"/>
    <property type="match status" value="1"/>
</dbReference>
<evidence type="ECO:0000256" key="1">
    <source>
        <dbReference type="ARBA" id="ARBA00006754"/>
    </source>
</evidence>
<comment type="similarity">
    <text evidence="1">Belongs to the CdaR family.</text>
</comment>
<proteinExistence type="inferred from homology"/>
<dbReference type="PANTHER" id="PTHR33744">
    <property type="entry name" value="CARBOHYDRATE DIACID REGULATOR"/>
    <property type="match status" value="1"/>
</dbReference>
<dbReference type="InterPro" id="IPR012914">
    <property type="entry name" value="PucR_dom"/>
</dbReference>
<dbReference type="Pfam" id="PF17853">
    <property type="entry name" value="GGDEF_2"/>
    <property type="match status" value="1"/>
</dbReference>
<evidence type="ECO:0000313" key="4">
    <source>
        <dbReference type="Proteomes" id="UP000245423"/>
    </source>
</evidence>
<dbReference type="OrthoDB" id="143422at2"/>
<gene>
    <name evidence="3" type="ORF">CUESP1_0518</name>
</gene>
<dbReference type="AlphaFoldDB" id="A0A1M4PKD1"/>
<dbReference type="Pfam" id="PF07905">
    <property type="entry name" value="PucR"/>
    <property type="match status" value="1"/>
</dbReference>